<protein>
    <submittedName>
        <fullName evidence="1">Uncharacterized protein</fullName>
    </submittedName>
</protein>
<dbReference type="AlphaFoldDB" id="A0A7W9JEE6"/>
<organism evidence="1 2">
    <name type="scientific">Kribbella italica</name>
    <dbReference type="NCBI Taxonomy" id="1540520"/>
    <lineage>
        <taxon>Bacteria</taxon>
        <taxon>Bacillati</taxon>
        <taxon>Actinomycetota</taxon>
        <taxon>Actinomycetes</taxon>
        <taxon>Propionibacteriales</taxon>
        <taxon>Kribbellaceae</taxon>
        <taxon>Kribbella</taxon>
    </lineage>
</organism>
<sequence>MTASRETLVVASVSVLSGAEAQRLADVLVLSPMPAAALIAPVDVPPDIASKIRTFAESQELGGRDRLLRSGRPVLSAR</sequence>
<dbReference type="RefSeq" id="WP_184803111.1">
    <property type="nucleotide sequence ID" value="NZ_JACHMY010000001.1"/>
</dbReference>
<proteinExistence type="predicted"/>
<comment type="caution">
    <text evidence="1">The sequence shown here is derived from an EMBL/GenBank/DDBJ whole genome shotgun (WGS) entry which is preliminary data.</text>
</comment>
<name>A0A7W9JEE6_9ACTN</name>
<dbReference type="EMBL" id="JACHMY010000001">
    <property type="protein sequence ID" value="MBB5840622.1"/>
    <property type="molecule type" value="Genomic_DNA"/>
</dbReference>
<accession>A0A7W9JEE6</accession>
<evidence type="ECO:0000313" key="1">
    <source>
        <dbReference type="EMBL" id="MBB5840622.1"/>
    </source>
</evidence>
<reference evidence="1 2" key="1">
    <citation type="submission" date="2020-08" db="EMBL/GenBank/DDBJ databases">
        <title>Sequencing the genomes of 1000 actinobacteria strains.</title>
        <authorList>
            <person name="Klenk H.-P."/>
        </authorList>
    </citation>
    <scope>NUCLEOTIDE SEQUENCE [LARGE SCALE GENOMIC DNA]</scope>
    <source>
        <strain evidence="1 2">DSM 28967</strain>
    </source>
</reference>
<keyword evidence="2" id="KW-1185">Reference proteome</keyword>
<evidence type="ECO:0000313" key="2">
    <source>
        <dbReference type="Proteomes" id="UP000549971"/>
    </source>
</evidence>
<dbReference type="Proteomes" id="UP000549971">
    <property type="component" value="Unassembled WGS sequence"/>
</dbReference>
<gene>
    <name evidence="1" type="ORF">HDA39_007356</name>
</gene>